<feature type="domain" description="HTH gntR-type" evidence="4">
    <location>
        <begin position="1"/>
        <end position="68"/>
    </location>
</feature>
<dbReference type="SUPFAM" id="SSF46785">
    <property type="entry name" value="Winged helix' DNA-binding domain"/>
    <property type="match status" value="1"/>
</dbReference>
<dbReference type="InterPro" id="IPR000524">
    <property type="entry name" value="Tscrpt_reg_HTH_GntR"/>
</dbReference>
<evidence type="ECO:0000313" key="6">
    <source>
        <dbReference type="Proteomes" id="UP001185659"/>
    </source>
</evidence>
<dbReference type="Pfam" id="PF07729">
    <property type="entry name" value="FCD"/>
    <property type="match status" value="1"/>
</dbReference>
<dbReference type="Gene3D" id="1.10.10.10">
    <property type="entry name" value="Winged helix-like DNA-binding domain superfamily/Winged helix DNA-binding domain"/>
    <property type="match status" value="1"/>
</dbReference>
<comment type="caution">
    <text evidence="5">The sequence shown here is derived from an EMBL/GenBank/DDBJ whole genome shotgun (WGS) entry which is preliminary data.</text>
</comment>
<gene>
    <name evidence="5" type="ORF">R2G56_14330</name>
</gene>
<name>A0ABU4AMK2_9HYPH</name>
<evidence type="ECO:0000256" key="1">
    <source>
        <dbReference type="ARBA" id="ARBA00023015"/>
    </source>
</evidence>
<dbReference type="RefSeq" id="WP_162742436.1">
    <property type="nucleotide sequence ID" value="NZ_CP177240.1"/>
</dbReference>
<keyword evidence="6" id="KW-1185">Reference proteome</keyword>
<dbReference type="Pfam" id="PF00392">
    <property type="entry name" value="GntR"/>
    <property type="match status" value="1"/>
</dbReference>
<protein>
    <submittedName>
        <fullName evidence="5">GntR family transcriptional regulator</fullName>
    </submittedName>
</protein>
<dbReference type="SMART" id="SM00895">
    <property type="entry name" value="FCD"/>
    <property type="match status" value="1"/>
</dbReference>
<organism evidence="5 6">
    <name type="scientific">Nitratireductor aquimarinus</name>
    <dbReference type="NCBI Taxonomy" id="889300"/>
    <lineage>
        <taxon>Bacteria</taxon>
        <taxon>Pseudomonadati</taxon>
        <taxon>Pseudomonadota</taxon>
        <taxon>Alphaproteobacteria</taxon>
        <taxon>Hyphomicrobiales</taxon>
        <taxon>Phyllobacteriaceae</taxon>
        <taxon>Nitratireductor</taxon>
    </lineage>
</organism>
<proteinExistence type="predicted"/>
<evidence type="ECO:0000313" key="5">
    <source>
        <dbReference type="EMBL" id="MDV6227473.1"/>
    </source>
</evidence>
<dbReference type="InterPro" id="IPR011711">
    <property type="entry name" value="GntR_C"/>
</dbReference>
<evidence type="ECO:0000256" key="3">
    <source>
        <dbReference type="ARBA" id="ARBA00023163"/>
    </source>
</evidence>
<dbReference type="PANTHER" id="PTHR43537">
    <property type="entry name" value="TRANSCRIPTIONAL REGULATOR, GNTR FAMILY"/>
    <property type="match status" value="1"/>
</dbReference>
<dbReference type="Gene3D" id="1.20.120.530">
    <property type="entry name" value="GntR ligand-binding domain-like"/>
    <property type="match status" value="1"/>
</dbReference>
<evidence type="ECO:0000256" key="2">
    <source>
        <dbReference type="ARBA" id="ARBA00023125"/>
    </source>
</evidence>
<dbReference type="InterPro" id="IPR008920">
    <property type="entry name" value="TF_FadR/GntR_C"/>
</dbReference>
<dbReference type="SMART" id="SM00345">
    <property type="entry name" value="HTH_GNTR"/>
    <property type="match status" value="1"/>
</dbReference>
<dbReference type="InterPro" id="IPR036390">
    <property type="entry name" value="WH_DNA-bd_sf"/>
</dbReference>
<keyword evidence="1" id="KW-0805">Transcription regulation</keyword>
<keyword evidence="3" id="KW-0804">Transcription</keyword>
<dbReference type="EMBL" id="JAWLIP010000006">
    <property type="protein sequence ID" value="MDV6227473.1"/>
    <property type="molecule type" value="Genomic_DNA"/>
</dbReference>
<dbReference type="Proteomes" id="UP001185659">
    <property type="component" value="Unassembled WGS sequence"/>
</dbReference>
<dbReference type="PROSITE" id="PS50949">
    <property type="entry name" value="HTH_GNTR"/>
    <property type="match status" value="1"/>
</dbReference>
<reference evidence="5 6" key="1">
    <citation type="submission" date="2023-10" db="EMBL/GenBank/DDBJ databases">
        <authorList>
            <person name="Venkata Ramana C."/>
            <person name="Sasikala C."/>
            <person name="Dhurka M."/>
        </authorList>
    </citation>
    <scope>NUCLEOTIDE SEQUENCE [LARGE SCALE GENOMIC DNA]</scope>
    <source>
        <strain evidence="5 6">KCTC 32151</strain>
    </source>
</reference>
<accession>A0ABU4AMK2</accession>
<evidence type="ECO:0000259" key="4">
    <source>
        <dbReference type="PROSITE" id="PS50949"/>
    </source>
</evidence>
<sequence length="214" mass="24121">MNVTDTVYVKLRRRLISGYYDPGTKLKEEMLASELEVSRTPVRSAIARLISEGLLMPGEKRGALVTPWREENTADVFTLRILLEGHGAFLCAQHATDEQITLLENTCDEMEQAFAARSTGWVKKLDAGNRTIHEMLYEGSGSVHLRLCGRHLLEIPQVIGGFFIYEDADIEESLRQHREIVKAIRLGNGEWARSAIACHLNAALERFRRRTGGN</sequence>
<dbReference type="SUPFAM" id="SSF48008">
    <property type="entry name" value="GntR ligand-binding domain-like"/>
    <property type="match status" value="1"/>
</dbReference>
<dbReference type="InterPro" id="IPR036388">
    <property type="entry name" value="WH-like_DNA-bd_sf"/>
</dbReference>
<dbReference type="PANTHER" id="PTHR43537:SF24">
    <property type="entry name" value="GLUCONATE OPERON TRANSCRIPTIONAL REPRESSOR"/>
    <property type="match status" value="1"/>
</dbReference>
<keyword evidence="2" id="KW-0238">DNA-binding</keyword>
<dbReference type="GeneID" id="99682135"/>